<sequence>MLSNFGIAGVQMQISAFSSNVEQMGNYMRYIRMRYPWVKMVMFSELAPLGPKHSTAEALPSQTEAQLADLANETGLWLITGSLFERVEDEEKGSIVYNTLSVIDPNGEIVTRYRKLFPFRPYEKNVEGGTEFCIFDVPEVGRFGVSICYDMWFPETTRTLAAMGAEVILHPTMTDSIDRDVELAIARASAVQNQVYFIDINGVGDGGVGQSIVVDPSGYVLHQSGAGPEIIPIEVDFERVRRERRRGLRTLGQPLKSFRDRDCDFTVYEKGNPAFTYLDTLGTLAKPEN</sequence>
<evidence type="ECO:0000256" key="1">
    <source>
        <dbReference type="ARBA" id="ARBA00010613"/>
    </source>
</evidence>
<dbReference type="OrthoDB" id="9803803at2"/>
<keyword evidence="3" id="KW-0378">Hydrolase</keyword>
<dbReference type="PANTHER" id="PTHR23088">
    <property type="entry name" value="NITRILASE-RELATED"/>
    <property type="match status" value="1"/>
</dbReference>
<dbReference type="Pfam" id="PF00795">
    <property type="entry name" value="CN_hydrolase"/>
    <property type="match status" value="1"/>
</dbReference>
<dbReference type="InterPro" id="IPR001110">
    <property type="entry name" value="UPF0012_CS"/>
</dbReference>
<dbReference type="RefSeq" id="WP_120384215.1">
    <property type="nucleotide sequence ID" value="NZ_RAXT01000019.1"/>
</dbReference>
<evidence type="ECO:0000259" key="2">
    <source>
        <dbReference type="PROSITE" id="PS50263"/>
    </source>
</evidence>
<evidence type="ECO:0000313" key="3">
    <source>
        <dbReference type="EMBL" id="RKG37525.1"/>
    </source>
</evidence>
<reference evidence="3 4" key="1">
    <citation type="submission" date="2018-09" db="EMBL/GenBank/DDBJ databases">
        <title>The draft genome of Acinetobacter spp. strains.</title>
        <authorList>
            <person name="Qin J."/>
            <person name="Feng Y."/>
            <person name="Zong Z."/>
        </authorList>
    </citation>
    <scope>NUCLEOTIDE SEQUENCE [LARGE SCALE GENOMIC DNA]</scope>
    <source>
        <strain evidence="3 4">WCHAc060115</strain>
    </source>
</reference>
<dbReference type="SUPFAM" id="SSF56317">
    <property type="entry name" value="Carbon-nitrogen hydrolase"/>
    <property type="match status" value="1"/>
</dbReference>
<dbReference type="EMBL" id="RAXT01000019">
    <property type="protein sequence ID" value="RKG37525.1"/>
    <property type="molecule type" value="Genomic_DNA"/>
</dbReference>
<proteinExistence type="inferred from homology"/>
<name>A0A3A8ESH9_9GAMM</name>
<feature type="domain" description="CN hydrolase" evidence="2">
    <location>
        <begin position="5"/>
        <end position="237"/>
    </location>
</feature>
<gene>
    <name evidence="3" type="ORF">D7V20_10355</name>
</gene>
<dbReference type="InterPro" id="IPR036526">
    <property type="entry name" value="C-N_Hydrolase_sf"/>
</dbReference>
<organism evidence="3 4">
    <name type="scientific">Acinetobacter rongchengensis</name>
    <dbReference type="NCBI Taxonomy" id="2419601"/>
    <lineage>
        <taxon>Bacteria</taxon>
        <taxon>Pseudomonadati</taxon>
        <taxon>Pseudomonadota</taxon>
        <taxon>Gammaproteobacteria</taxon>
        <taxon>Moraxellales</taxon>
        <taxon>Moraxellaceae</taxon>
        <taxon>Acinetobacter</taxon>
    </lineage>
</organism>
<dbReference type="PROSITE" id="PS01227">
    <property type="entry name" value="UPF0012"/>
    <property type="match status" value="1"/>
</dbReference>
<dbReference type="GO" id="GO:0016787">
    <property type="term" value="F:hydrolase activity"/>
    <property type="evidence" value="ECO:0007669"/>
    <property type="project" value="UniProtKB-KW"/>
</dbReference>
<keyword evidence="4" id="KW-1185">Reference proteome</keyword>
<dbReference type="PROSITE" id="PS50263">
    <property type="entry name" value="CN_HYDROLASE"/>
    <property type="match status" value="1"/>
</dbReference>
<dbReference type="CDD" id="cd07197">
    <property type="entry name" value="nitrilase"/>
    <property type="match status" value="1"/>
</dbReference>
<evidence type="ECO:0000313" key="4">
    <source>
        <dbReference type="Proteomes" id="UP000280405"/>
    </source>
</evidence>
<dbReference type="AlphaFoldDB" id="A0A3A8ESH9"/>
<dbReference type="Proteomes" id="UP000280405">
    <property type="component" value="Unassembled WGS sequence"/>
</dbReference>
<accession>A0A3A8ESH9</accession>
<comment type="caution">
    <text evidence="3">The sequence shown here is derived from an EMBL/GenBank/DDBJ whole genome shotgun (WGS) entry which is preliminary data.</text>
</comment>
<dbReference type="InterPro" id="IPR003010">
    <property type="entry name" value="C-N_Hydrolase"/>
</dbReference>
<dbReference type="PANTHER" id="PTHR23088:SF27">
    <property type="entry name" value="DEAMINATED GLUTATHIONE AMIDASE"/>
    <property type="match status" value="1"/>
</dbReference>
<protein>
    <submittedName>
        <fullName evidence="3">Carbon-nitrogen hydrolase family protein</fullName>
    </submittedName>
</protein>
<dbReference type="Gene3D" id="3.60.110.10">
    <property type="entry name" value="Carbon-nitrogen hydrolase"/>
    <property type="match status" value="1"/>
</dbReference>
<comment type="similarity">
    <text evidence="1">Belongs to the carbon-nitrogen hydrolase superfamily. NIT1/NIT2 family.</text>
</comment>